<evidence type="ECO:0000256" key="2">
    <source>
        <dbReference type="ARBA" id="ARBA00005695"/>
    </source>
</evidence>
<evidence type="ECO:0000256" key="5">
    <source>
        <dbReference type="SAM" id="SignalP"/>
    </source>
</evidence>
<evidence type="ECO:0000259" key="6">
    <source>
        <dbReference type="Pfam" id="PF00496"/>
    </source>
</evidence>
<evidence type="ECO:0000256" key="1">
    <source>
        <dbReference type="ARBA" id="ARBA00004418"/>
    </source>
</evidence>
<feature type="chain" id="PRO_5011957173" evidence="5">
    <location>
        <begin position="23"/>
        <end position="634"/>
    </location>
</feature>
<dbReference type="InterPro" id="IPR039424">
    <property type="entry name" value="SBP_5"/>
</dbReference>
<keyword evidence="8" id="KW-1185">Reference proteome</keyword>
<feature type="domain" description="Solute-binding protein family 5" evidence="6">
    <location>
        <begin position="85"/>
        <end position="522"/>
    </location>
</feature>
<dbReference type="Gene3D" id="3.10.105.10">
    <property type="entry name" value="Dipeptide-binding Protein, Domain 3"/>
    <property type="match status" value="2"/>
</dbReference>
<dbReference type="PANTHER" id="PTHR30290">
    <property type="entry name" value="PERIPLASMIC BINDING COMPONENT OF ABC TRANSPORTER"/>
    <property type="match status" value="1"/>
</dbReference>
<keyword evidence="3" id="KW-0813">Transport</keyword>
<dbReference type="STRING" id="1122133.SAMN02745157_2867"/>
<dbReference type="GO" id="GO:1904680">
    <property type="term" value="F:peptide transmembrane transporter activity"/>
    <property type="evidence" value="ECO:0007669"/>
    <property type="project" value="TreeGrafter"/>
</dbReference>
<evidence type="ECO:0000313" key="7">
    <source>
        <dbReference type="EMBL" id="SHF73213.1"/>
    </source>
</evidence>
<dbReference type="GO" id="GO:0015833">
    <property type="term" value="P:peptide transport"/>
    <property type="evidence" value="ECO:0007669"/>
    <property type="project" value="TreeGrafter"/>
</dbReference>
<dbReference type="Pfam" id="PF00496">
    <property type="entry name" value="SBP_bac_5"/>
    <property type="match status" value="1"/>
</dbReference>
<dbReference type="Gene3D" id="3.90.76.10">
    <property type="entry name" value="Dipeptide-binding Protein, Domain 1"/>
    <property type="match status" value="1"/>
</dbReference>
<comment type="subcellular location">
    <subcellularLocation>
        <location evidence="1">Periplasm</location>
    </subcellularLocation>
</comment>
<dbReference type="AlphaFoldDB" id="A0A1M5E1U5"/>
<dbReference type="OrthoDB" id="9764591at2"/>
<name>A0A1M5E1U5_9HYPH</name>
<dbReference type="PANTHER" id="PTHR30290:SF9">
    <property type="entry name" value="OLIGOPEPTIDE-BINDING PROTEIN APPA"/>
    <property type="match status" value="1"/>
</dbReference>
<evidence type="ECO:0000256" key="4">
    <source>
        <dbReference type="ARBA" id="ARBA00022729"/>
    </source>
</evidence>
<sequence>MLFKNLLAAILLTAASVLPAGAQDFIAGIPRNETLIVQGPPAQNAEWFNLWAPGGGASNDGLQQLTADTFWFINPDGTGDQAWTNALAADRPQYNADFTEMTVKLKDGIFWSDGVPFTADDVVYTVETQIAHPGMGWSAPFTVNVDRVEATDPHTVVFHLKAPNSRFHTLFTVRWNAAWIMPKHVFEKVADPLGFNNNPPVSLSAYVLQSYDKAGNWAIWKLRDDWQRTSIGMGLKEPPQVKYVVYRNAGNPDARVIEQLNHNLDVINDIAPEGMFTIARKAGDNMAAWFPGFPFAHPDPTLPSVLFNHQVKPFDNADVRWALALMIDIRSVAMGAYRGAANLAALSTPPTGIAVPDYYEPMQDWLQGFELNTGTRTIKPYDPTIAEQVAALVRPQWGESIPSDPAKLKTMFGFGWWKQDVQAATELLQKAGFTKQGNQWMMPDGKPFAIRLMVEGDNIPTLARAGTIIAQQWSMQGIKTTVDVAGPTNGQRLGAGDFEAAIYWSVETWGGHPDLSFFLDSYDSAYIAAPGKTQPPRNLQRWKSDKLDAIIAENRKIAFDSPKVIELGRDYLKLAVEEMPFIPLMAYNKFAPFDTTYWTGYPSAADPYAASGPFWSNLRYMIVALKQNPNAPKP</sequence>
<dbReference type="Proteomes" id="UP000184485">
    <property type="component" value="Unassembled WGS sequence"/>
</dbReference>
<proteinExistence type="inferred from homology"/>
<dbReference type="CDD" id="cd08509">
    <property type="entry name" value="PBP2_TmCBP_oligosaccharides_like"/>
    <property type="match status" value="1"/>
</dbReference>
<organism evidence="7 8">
    <name type="scientific">Kaistia soli DSM 19436</name>
    <dbReference type="NCBI Taxonomy" id="1122133"/>
    <lineage>
        <taxon>Bacteria</taxon>
        <taxon>Pseudomonadati</taxon>
        <taxon>Pseudomonadota</taxon>
        <taxon>Alphaproteobacteria</taxon>
        <taxon>Hyphomicrobiales</taxon>
        <taxon>Kaistiaceae</taxon>
        <taxon>Kaistia</taxon>
    </lineage>
</organism>
<dbReference type="Gene3D" id="3.40.190.10">
    <property type="entry name" value="Periplasmic binding protein-like II"/>
    <property type="match status" value="2"/>
</dbReference>
<feature type="signal peptide" evidence="5">
    <location>
        <begin position="1"/>
        <end position="22"/>
    </location>
</feature>
<dbReference type="SUPFAM" id="SSF53850">
    <property type="entry name" value="Periplasmic binding protein-like II"/>
    <property type="match status" value="1"/>
</dbReference>
<dbReference type="InterPro" id="IPR000914">
    <property type="entry name" value="SBP_5_dom"/>
</dbReference>
<gene>
    <name evidence="7" type="ORF">SAMN02745157_2867</name>
</gene>
<evidence type="ECO:0000256" key="3">
    <source>
        <dbReference type="ARBA" id="ARBA00022448"/>
    </source>
</evidence>
<comment type="similarity">
    <text evidence="2">Belongs to the bacterial solute-binding protein 5 family.</text>
</comment>
<dbReference type="RefSeq" id="WP_073053783.1">
    <property type="nucleotide sequence ID" value="NZ_FQUP01000002.1"/>
</dbReference>
<keyword evidence="4 5" id="KW-0732">Signal</keyword>
<protein>
    <submittedName>
        <fullName evidence="7">Peptide/nickel transport system substrate-binding protein</fullName>
    </submittedName>
</protein>
<accession>A0A1M5E1U5</accession>
<dbReference type="EMBL" id="FQUP01000002">
    <property type="protein sequence ID" value="SHF73213.1"/>
    <property type="molecule type" value="Genomic_DNA"/>
</dbReference>
<evidence type="ECO:0000313" key="8">
    <source>
        <dbReference type="Proteomes" id="UP000184485"/>
    </source>
</evidence>
<reference evidence="7 8" key="1">
    <citation type="submission" date="2016-11" db="EMBL/GenBank/DDBJ databases">
        <authorList>
            <person name="Jaros S."/>
            <person name="Januszkiewicz K."/>
            <person name="Wedrychowicz H."/>
        </authorList>
    </citation>
    <scope>NUCLEOTIDE SEQUENCE [LARGE SCALE GENOMIC DNA]</scope>
    <source>
        <strain evidence="7 8">DSM 19436</strain>
    </source>
</reference>